<dbReference type="Pfam" id="PF05108">
    <property type="entry name" value="T7SS_ESX1_EccB"/>
    <property type="match status" value="1"/>
</dbReference>
<keyword evidence="1" id="KW-1133">Transmembrane helix</keyword>
<evidence type="ECO:0000256" key="1">
    <source>
        <dbReference type="SAM" id="Phobius"/>
    </source>
</evidence>
<dbReference type="PANTHER" id="PTHR40765:SF2">
    <property type="entry name" value="ESX-2 SECRETION SYSTEM ATPASE ECCB2"/>
    <property type="match status" value="1"/>
</dbReference>
<keyword evidence="1" id="KW-0812">Transmembrane</keyword>
<feature type="transmembrane region" description="Helical" evidence="1">
    <location>
        <begin position="42"/>
        <end position="61"/>
    </location>
</feature>
<accession>A0ABZ1W0U7</accession>
<dbReference type="PANTHER" id="PTHR40765">
    <property type="entry name" value="ESX-2 SECRETION SYSTEM ATPASE ECCB2"/>
    <property type="match status" value="1"/>
</dbReference>
<dbReference type="InterPro" id="IPR044857">
    <property type="entry name" value="T7SS_EccB_R1"/>
</dbReference>
<dbReference type="EMBL" id="CP108482">
    <property type="protein sequence ID" value="WUS54439.1"/>
    <property type="molecule type" value="Genomic_DNA"/>
</dbReference>
<organism evidence="2 3">
    <name type="scientific">Kitasatospora herbaricolor</name>
    <dbReference type="NCBI Taxonomy" id="68217"/>
    <lineage>
        <taxon>Bacteria</taxon>
        <taxon>Bacillati</taxon>
        <taxon>Actinomycetota</taxon>
        <taxon>Actinomycetes</taxon>
        <taxon>Kitasatosporales</taxon>
        <taxon>Streptomycetaceae</taxon>
        <taxon>Kitasatospora</taxon>
    </lineage>
</organism>
<dbReference type="Gene3D" id="3.30.2390.20">
    <property type="entry name" value="Type VII secretion system EccB, repeat 1 domain"/>
    <property type="match status" value="1"/>
</dbReference>
<dbReference type="InterPro" id="IPR007795">
    <property type="entry name" value="T7SS_EccB"/>
</dbReference>
<proteinExistence type="predicted"/>
<protein>
    <submittedName>
        <fullName evidence="2">Type VII secretion protein EccB</fullName>
    </submittedName>
</protein>
<evidence type="ECO:0000313" key="3">
    <source>
        <dbReference type="Proteomes" id="UP001432014"/>
    </source>
</evidence>
<keyword evidence="3" id="KW-1185">Reference proteome</keyword>
<keyword evidence="1" id="KW-0472">Membrane</keyword>
<dbReference type="RefSeq" id="WP_329501015.1">
    <property type="nucleotide sequence ID" value="NZ_CP108460.1"/>
</dbReference>
<sequence>MQSKRDQVQAHLFVMGRLATGMLRGEPDAPDTPSGRTSRGTVTGLVVAVLVCLGVAVYGALVPGGATGWRKPGTLVVVKESGARYLYLDGSLRPVLNEASARLLAGDQLVVDQVSVNSLAGTPRGAAVGILGAPDGLPAPGRLAAATWLACAVSRPGPSGGRRPELALAVGPGGRGAGLTDGQGALVAAPDGTEYLLWHGRRLRVDTRNGARQALGQAAVTAYPVTAAFLNSLAAGPDLAAPEVESRGAAGPQLTAGPTRFGQLFTGPGGDPYLLTPAGLTPLGRMAFELLRNDLRTQSAAYGGAAVTPAVLSPADLAAHTAAARPAPAAAGLPAAPPELVTVPQGRGVCAESELTDQAPTTSVTLVDESAVAGPPPAAQPGVDPACAGADSIAVRPGGGALVRALSTAGVGGTLYLVTDAGVKYPLASVAAAQQLGYGAVVPSAAPEALLTLFPTGPSLDPAALTGGPVPTARTAGAACAR</sequence>
<dbReference type="NCBIfam" id="TIGR03919">
    <property type="entry name" value="T7SS_EccB"/>
    <property type="match status" value="1"/>
</dbReference>
<reference evidence="2 3" key="1">
    <citation type="submission" date="2022-10" db="EMBL/GenBank/DDBJ databases">
        <title>The complete genomes of actinobacterial strains from the NBC collection.</title>
        <authorList>
            <person name="Joergensen T.S."/>
            <person name="Alvarez Arevalo M."/>
            <person name="Sterndorff E.B."/>
            <person name="Faurdal D."/>
            <person name="Vuksanovic O."/>
            <person name="Mourched A.-S."/>
            <person name="Charusanti P."/>
            <person name="Shaw S."/>
            <person name="Blin K."/>
            <person name="Weber T."/>
        </authorList>
    </citation>
    <scope>NUCLEOTIDE SEQUENCE [LARGE SCALE GENOMIC DNA]</scope>
    <source>
        <strain evidence="2 3">NBC_01247</strain>
    </source>
</reference>
<name>A0ABZ1W0U7_9ACTN</name>
<gene>
    <name evidence="2" type="primary">eccB</name>
    <name evidence="2" type="ORF">OG469_02285</name>
</gene>
<dbReference type="Proteomes" id="UP001432014">
    <property type="component" value="Chromosome"/>
</dbReference>
<evidence type="ECO:0000313" key="2">
    <source>
        <dbReference type="EMBL" id="WUS54439.1"/>
    </source>
</evidence>